<gene>
    <name evidence="1" type="ORF">BD289DRAFT_448032</name>
</gene>
<organism evidence="1 2">
    <name type="scientific">Coniella lustricola</name>
    <dbReference type="NCBI Taxonomy" id="2025994"/>
    <lineage>
        <taxon>Eukaryota</taxon>
        <taxon>Fungi</taxon>
        <taxon>Dikarya</taxon>
        <taxon>Ascomycota</taxon>
        <taxon>Pezizomycotina</taxon>
        <taxon>Sordariomycetes</taxon>
        <taxon>Sordariomycetidae</taxon>
        <taxon>Diaporthales</taxon>
        <taxon>Schizoparmaceae</taxon>
        <taxon>Coniella</taxon>
    </lineage>
</organism>
<protein>
    <submittedName>
        <fullName evidence="1">Uncharacterized protein</fullName>
    </submittedName>
</protein>
<evidence type="ECO:0000313" key="2">
    <source>
        <dbReference type="Proteomes" id="UP000241462"/>
    </source>
</evidence>
<name>A0A2T2ZSJ8_9PEZI</name>
<keyword evidence="2" id="KW-1185">Reference proteome</keyword>
<dbReference type="AlphaFoldDB" id="A0A2T2ZSJ8"/>
<proteinExistence type="predicted"/>
<dbReference type="InParanoid" id="A0A2T2ZSJ8"/>
<accession>A0A2T2ZSJ8</accession>
<reference evidence="1 2" key="1">
    <citation type="journal article" date="2018" name="Mycol. Prog.">
        <title>Coniella lustricola, a new species from submerged detritus.</title>
        <authorList>
            <person name="Raudabaugh D.B."/>
            <person name="Iturriaga T."/>
            <person name="Carver A."/>
            <person name="Mondo S."/>
            <person name="Pangilinan J."/>
            <person name="Lipzen A."/>
            <person name="He G."/>
            <person name="Amirebrahimi M."/>
            <person name="Grigoriev I.V."/>
            <person name="Miller A.N."/>
        </authorList>
    </citation>
    <scope>NUCLEOTIDE SEQUENCE [LARGE SCALE GENOMIC DNA]</scope>
    <source>
        <strain evidence="1 2">B22-T-1</strain>
    </source>
</reference>
<dbReference type="EMBL" id="KZ678790">
    <property type="protein sequence ID" value="PSR75190.1"/>
    <property type="molecule type" value="Genomic_DNA"/>
</dbReference>
<evidence type="ECO:0000313" key="1">
    <source>
        <dbReference type="EMBL" id="PSR75190.1"/>
    </source>
</evidence>
<dbReference type="Proteomes" id="UP000241462">
    <property type="component" value="Unassembled WGS sequence"/>
</dbReference>
<sequence length="107" mass="12091">MHDRDMPWPWHSVAFYEPAPRPASFVHSPDRRLVSFAALPSQNGRPRGPPSGCEWLPAPAMLNRGPIANLVPGPTCTIHSQPWLRVGWRRAVLDPRVQRAHHSNLHD</sequence>